<sequence>MPTKAARPTQDAQPTTVLKALLERTHSAQYAVFVRDYNRHARTASPEMKAPSRATFYRWLNGDLGTRPHPGHRRVLASMFPGWEVAELTHTWEPGMPLVRERSDRPTPATVGDLAGVTHVFQNRPAFLREFSTSRLFDAATEVDGLGLSHNLLCQQYSDGDLADLLGRARVRLLFLDPDGEAIRVRNTEEGHAEGHLSEWTRVNLQVIAKHRASLSSDAADRVQVRLYDETIRFQVMLIDGNLGIVQPYLPRGRGLDSPTFVMQHLIGAPSLYSTYRQIFDDIWARGSEVTA</sequence>
<organism evidence="2 3">
    <name type="scientific">Nocardioides panzhihuensis</name>
    <dbReference type="NCBI Taxonomy" id="860243"/>
    <lineage>
        <taxon>Bacteria</taxon>
        <taxon>Bacillati</taxon>
        <taxon>Actinomycetota</taxon>
        <taxon>Actinomycetes</taxon>
        <taxon>Propionibacteriales</taxon>
        <taxon>Nocardioidaceae</taxon>
        <taxon>Nocardioides</taxon>
    </lineage>
</organism>
<gene>
    <name evidence="2" type="ORF">BJ988_005691</name>
</gene>
<evidence type="ECO:0000313" key="3">
    <source>
        <dbReference type="Proteomes" id="UP000564496"/>
    </source>
</evidence>
<dbReference type="AlphaFoldDB" id="A0A7Z0DT57"/>
<name>A0A7Z0DT57_9ACTN</name>
<dbReference type="RefSeq" id="WP_179661153.1">
    <property type="nucleotide sequence ID" value="NZ_JACBZR010000001.1"/>
</dbReference>
<dbReference type="EMBL" id="JACBZR010000001">
    <property type="protein sequence ID" value="NYI81043.1"/>
    <property type="molecule type" value="Genomic_DNA"/>
</dbReference>
<comment type="caution">
    <text evidence="2">The sequence shown here is derived from an EMBL/GenBank/DDBJ whole genome shotgun (WGS) entry which is preliminary data.</text>
</comment>
<evidence type="ECO:0000313" key="2">
    <source>
        <dbReference type="EMBL" id="NYI81043.1"/>
    </source>
</evidence>
<reference evidence="2 3" key="1">
    <citation type="submission" date="2020-07" db="EMBL/GenBank/DDBJ databases">
        <title>Sequencing the genomes of 1000 actinobacteria strains.</title>
        <authorList>
            <person name="Klenk H.-P."/>
        </authorList>
    </citation>
    <scope>NUCLEOTIDE SEQUENCE [LARGE SCALE GENOMIC DNA]</scope>
    <source>
        <strain evidence="2 3">DSM 26487</strain>
    </source>
</reference>
<evidence type="ECO:0000259" key="1">
    <source>
        <dbReference type="Pfam" id="PF19319"/>
    </source>
</evidence>
<accession>A0A7Z0DT57</accession>
<protein>
    <recommendedName>
        <fullName evidence="1">DUF5919 domain-containing protein</fullName>
    </recommendedName>
</protein>
<dbReference type="Proteomes" id="UP000564496">
    <property type="component" value="Unassembled WGS sequence"/>
</dbReference>
<dbReference type="InterPro" id="IPR045697">
    <property type="entry name" value="DUF5919"/>
</dbReference>
<feature type="domain" description="DUF5919" evidence="1">
    <location>
        <begin position="143"/>
        <end position="290"/>
    </location>
</feature>
<keyword evidence="3" id="KW-1185">Reference proteome</keyword>
<proteinExistence type="predicted"/>
<dbReference type="Pfam" id="PF19319">
    <property type="entry name" value="DUF5919"/>
    <property type="match status" value="1"/>
</dbReference>